<sequence length="195" mass="21583">MAPQRTRTIKNKHATNKSGTKSSTSKSDSSNGITKSKKKPATASLGKQVKGRTMADLLKKKKKKVYTEKELGIPQLNMITPVGVTKPKGKKKGKVFVDDKESMSTILAMVQAEKDGQIESKMIKARQMEEIREARRVEAEKKEAEKKAKLDETKESLRKKRKRTKAPGDSENDGISDAVSAGTNVKPKRKRVAFA</sequence>
<accession>A0ACC2JBM1</accession>
<protein>
    <submittedName>
        <fullName evidence="1">Uncharacterized protein</fullName>
    </submittedName>
</protein>
<dbReference type="Proteomes" id="UP001153332">
    <property type="component" value="Unassembled WGS sequence"/>
</dbReference>
<organism evidence="1 2">
    <name type="scientific">Lasiodiplodia mahajangana</name>
    <dbReference type="NCBI Taxonomy" id="1108764"/>
    <lineage>
        <taxon>Eukaryota</taxon>
        <taxon>Fungi</taxon>
        <taxon>Dikarya</taxon>
        <taxon>Ascomycota</taxon>
        <taxon>Pezizomycotina</taxon>
        <taxon>Dothideomycetes</taxon>
        <taxon>Dothideomycetes incertae sedis</taxon>
        <taxon>Botryosphaeriales</taxon>
        <taxon>Botryosphaeriaceae</taxon>
        <taxon>Lasiodiplodia</taxon>
    </lineage>
</organism>
<evidence type="ECO:0000313" key="1">
    <source>
        <dbReference type="EMBL" id="KAJ8124801.1"/>
    </source>
</evidence>
<evidence type="ECO:0000313" key="2">
    <source>
        <dbReference type="Proteomes" id="UP001153332"/>
    </source>
</evidence>
<proteinExistence type="predicted"/>
<reference evidence="1" key="1">
    <citation type="submission" date="2022-12" db="EMBL/GenBank/DDBJ databases">
        <title>Genome Sequence of Lasiodiplodia mahajangana.</title>
        <authorList>
            <person name="Buettner E."/>
        </authorList>
    </citation>
    <scope>NUCLEOTIDE SEQUENCE</scope>
    <source>
        <strain evidence="1">VT137</strain>
    </source>
</reference>
<comment type="caution">
    <text evidence="1">The sequence shown here is derived from an EMBL/GenBank/DDBJ whole genome shotgun (WGS) entry which is preliminary data.</text>
</comment>
<keyword evidence="2" id="KW-1185">Reference proteome</keyword>
<gene>
    <name evidence="1" type="ORF">O1611_g8840</name>
</gene>
<name>A0ACC2JBM1_9PEZI</name>
<dbReference type="EMBL" id="JAPUUL010002763">
    <property type="protein sequence ID" value="KAJ8124801.1"/>
    <property type="molecule type" value="Genomic_DNA"/>
</dbReference>